<dbReference type="PATRIC" id="fig|1123269.5.peg.4623"/>
<organism evidence="1 2">
    <name type="scientific">Sphingomonas sanxanigenens DSM 19645 = NX02</name>
    <dbReference type="NCBI Taxonomy" id="1123269"/>
    <lineage>
        <taxon>Bacteria</taxon>
        <taxon>Pseudomonadati</taxon>
        <taxon>Pseudomonadota</taxon>
        <taxon>Alphaproteobacteria</taxon>
        <taxon>Sphingomonadales</taxon>
        <taxon>Sphingomonadaceae</taxon>
        <taxon>Sphingomonas</taxon>
    </lineage>
</organism>
<dbReference type="Proteomes" id="UP000018851">
    <property type="component" value="Chromosome"/>
</dbReference>
<dbReference type="AlphaFoldDB" id="W0AGT2"/>
<gene>
    <name evidence="1" type="ORF">NX02_23610</name>
</gene>
<dbReference type="KEGG" id="ssan:NX02_23610"/>
<accession>W0AGT2</accession>
<proteinExistence type="predicted"/>
<name>W0AGT2_9SPHN</name>
<sequence length="102" mass="10513">MPLAVLMLLTACGEGSAFDEGFKKSFREKYVENCTKSATSAAPAGQTAIDFAKLCGCTADKVMEGRSATELAKLSDADQQKAASVCIAQLYPGMPGGNAAAN</sequence>
<evidence type="ECO:0000313" key="1">
    <source>
        <dbReference type="EMBL" id="AHE56336.1"/>
    </source>
</evidence>
<dbReference type="HOGENOM" id="CLU_2275663_0_0_5"/>
<reference evidence="1 2" key="1">
    <citation type="submission" date="2013-07" db="EMBL/GenBank/DDBJ databases">
        <title>Completed genome of Sphingomonas sanxanigenens NX02.</title>
        <authorList>
            <person name="Ma T."/>
            <person name="Huang H."/>
            <person name="Wu M."/>
            <person name="Li X."/>
            <person name="Li G."/>
        </authorList>
    </citation>
    <scope>NUCLEOTIDE SEQUENCE [LARGE SCALE GENOMIC DNA]</scope>
    <source>
        <strain evidence="1 2">NX02</strain>
    </source>
</reference>
<evidence type="ECO:0000313" key="2">
    <source>
        <dbReference type="Proteomes" id="UP000018851"/>
    </source>
</evidence>
<keyword evidence="2" id="KW-1185">Reference proteome</keyword>
<protein>
    <submittedName>
        <fullName evidence="1">Uncharacterized protein</fullName>
    </submittedName>
</protein>
<dbReference type="EMBL" id="CP006644">
    <property type="protein sequence ID" value="AHE56336.1"/>
    <property type="molecule type" value="Genomic_DNA"/>
</dbReference>